<dbReference type="PANTHER" id="PTHR13179:SF8">
    <property type="entry name" value="GATOR COMPLEX PROTEIN DEPDC5"/>
    <property type="match status" value="1"/>
</dbReference>
<feature type="compositionally biased region" description="Low complexity" evidence="5">
    <location>
        <begin position="708"/>
        <end position="719"/>
    </location>
</feature>
<name>A0ABR2ZH08_9AGAR</name>
<evidence type="ECO:0000259" key="6">
    <source>
        <dbReference type="PROSITE" id="PS50186"/>
    </source>
</evidence>
<organism evidence="7 8">
    <name type="scientific">Marasmius tenuissimus</name>
    <dbReference type="NCBI Taxonomy" id="585030"/>
    <lineage>
        <taxon>Eukaryota</taxon>
        <taxon>Fungi</taxon>
        <taxon>Dikarya</taxon>
        <taxon>Basidiomycota</taxon>
        <taxon>Agaricomycotina</taxon>
        <taxon>Agaricomycetes</taxon>
        <taxon>Agaricomycetidae</taxon>
        <taxon>Agaricales</taxon>
        <taxon>Marasmiineae</taxon>
        <taxon>Marasmiaceae</taxon>
        <taxon>Marasmius</taxon>
    </lineage>
</organism>
<evidence type="ECO:0000313" key="7">
    <source>
        <dbReference type="EMBL" id="KAL0060638.1"/>
    </source>
</evidence>
<evidence type="ECO:0000256" key="3">
    <source>
        <dbReference type="ARBA" id="ARBA00018529"/>
    </source>
</evidence>
<feature type="region of interest" description="Disordered" evidence="5">
    <location>
        <begin position="1"/>
        <end position="20"/>
    </location>
</feature>
<feature type="compositionally biased region" description="Low complexity" evidence="5">
    <location>
        <begin position="652"/>
        <end position="672"/>
    </location>
</feature>
<dbReference type="SUPFAM" id="SSF46785">
    <property type="entry name" value="Winged helix' DNA-binding domain"/>
    <property type="match status" value="1"/>
</dbReference>
<feature type="compositionally biased region" description="Low complexity" evidence="5">
    <location>
        <begin position="945"/>
        <end position="956"/>
    </location>
</feature>
<feature type="compositionally biased region" description="Basic and acidic residues" evidence="5">
    <location>
        <begin position="604"/>
        <end position="619"/>
    </location>
</feature>
<dbReference type="Pfam" id="PF00610">
    <property type="entry name" value="DEP"/>
    <property type="match status" value="1"/>
</dbReference>
<feature type="compositionally biased region" description="Polar residues" evidence="5">
    <location>
        <begin position="1"/>
        <end position="11"/>
    </location>
</feature>
<dbReference type="Proteomes" id="UP001437256">
    <property type="component" value="Unassembled WGS sequence"/>
</dbReference>
<evidence type="ECO:0000256" key="2">
    <source>
        <dbReference type="ARBA" id="ARBA00005643"/>
    </source>
</evidence>
<feature type="compositionally biased region" description="Low complexity" evidence="5">
    <location>
        <begin position="573"/>
        <end position="587"/>
    </location>
</feature>
<evidence type="ECO:0000256" key="4">
    <source>
        <dbReference type="ARBA" id="ARBA00021881"/>
    </source>
</evidence>
<comment type="subcellular location">
    <subcellularLocation>
        <location evidence="1">Vacuole membrane</location>
        <topology evidence="1">Peripheral membrane protein</topology>
    </subcellularLocation>
</comment>
<feature type="region of interest" description="Disordered" evidence="5">
    <location>
        <begin position="561"/>
        <end position="674"/>
    </location>
</feature>
<proteinExistence type="inferred from homology"/>
<feature type="domain" description="DEP" evidence="6">
    <location>
        <begin position="1217"/>
        <end position="1292"/>
    </location>
</feature>
<evidence type="ECO:0000256" key="5">
    <source>
        <dbReference type="SAM" id="MobiDB-lite"/>
    </source>
</evidence>
<dbReference type="InterPro" id="IPR048255">
    <property type="entry name" value="IML1_N"/>
</dbReference>
<dbReference type="InterPro" id="IPR036390">
    <property type="entry name" value="WH_DNA-bd_sf"/>
</dbReference>
<dbReference type="PROSITE" id="PS50186">
    <property type="entry name" value="DEP"/>
    <property type="match status" value="1"/>
</dbReference>
<dbReference type="CDD" id="cd04449">
    <property type="entry name" value="DEP_DEPDC5-like"/>
    <property type="match status" value="1"/>
</dbReference>
<dbReference type="InterPro" id="IPR027244">
    <property type="entry name" value="IML1"/>
</dbReference>
<reference evidence="7 8" key="1">
    <citation type="submission" date="2024-05" db="EMBL/GenBank/DDBJ databases">
        <title>A draft genome resource for the thread blight pathogen Marasmius tenuissimus strain MS-2.</title>
        <authorList>
            <person name="Yulfo-Soto G.E."/>
            <person name="Baruah I.K."/>
            <person name="Amoako-Attah I."/>
            <person name="Bukari Y."/>
            <person name="Meinhardt L.W."/>
            <person name="Bailey B.A."/>
            <person name="Cohen S.P."/>
        </authorList>
    </citation>
    <scope>NUCLEOTIDE SEQUENCE [LARGE SCALE GENOMIC DNA]</scope>
    <source>
        <strain evidence="7 8">MS-2</strain>
    </source>
</reference>
<dbReference type="Gene3D" id="1.10.10.10">
    <property type="entry name" value="Winged helix-like DNA-binding domain superfamily/Winged helix DNA-binding domain"/>
    <property type="match status" value="1"/>
</dbReference>
<dbReference type="InterPro" id="IPR000591">
    <property type="entry name" value="DEP_dom"/>
</dbReference>
<feature type="region of interest" description="Disordered" evidence="5">
    <location>
        <begin position="708"/>
        <end position="746"/>
    </location>
</feature>
<feature type="compositionally biased region" description="Polar residues" evidence="5">
    <location>
        <begin position="730"/>
        <end position="745"/>
    </location>
</feature>
<sequence length="1583" mass="177967">MSTIRGESQQPHYGRRRANTGQSMFRALPSGPLVYGDSTVLNSWVHDVKESPNVILNHAYWPAVREGDMLSVSAGDGRAFLFVVPKDDVVSKPQLQISVPKPIAETFGIRNNSEVTVYKVEQDKYHAEYAEISFQDQYLGRNDMWRLGKHLVDQCVHTGQEITFMNSITAKIHGIWVGGKKVPSACITSLTKFIYRSLSAKVTIFIQVCRELWEFAGDGERYNEKVAHSFLPALFAKWKEAGTNHTVTIVLISRVYYDQSEMEYAAGPLRRDDIGRWYKDFYKVITDLEVVLDWEPTLVSLKNSFWDFQRDILLTHHFHRAVLESGQGTAADQVRLVGRISYAHDGPILEALNLDLYPSETHYIDRSLGLTGVSTILITPGTGYFRVSKQLLRLTTTRLLDQGFGLQVISLARAPLHQTPIFCFESNVPEGKLDKDGPYGPRVMDPLWGCDDDSHGSKGTAMRKTTIWWEPFWVEMSFWDEQMDLPLRQDRFAPRAKMYEIQMLGLLDQDVLPSIEVPFLPVLPSAYDHTNPYQTPPLETDTDPTKPDTDQFDMATFSLQPEKITTQPASRNSLVSPTSISSSLRTLTGDKRPSHRSSMITAQKIERIEESPPRIIKDLPDDEYSTLPPVSVKGLSSSPSQGSIRSVVSKRSVTSQATTSTSASKGSSPSRSNLAAKLTPSWLFKPFRSAPSEPQTSAVSASVAISTLSSSPSTSSPKSRPIAAKGAQGSPRSTAPLTIKSSSAAPSVLSRTFEEDSFLTPLNNANNNPSRAAQLRRSSPVNTPPRGGDFDSLKRRSANLPTGFSFSSSSESPTYMIRANPTRPQPETSSAQNHERSGGLASRWEHMHPIPSSLHGIKWEALVAPPCLPLTVEYFPKAKELEREYDVFSYEFVVDPDEMKKSFTLKTPAEVKGMTMDATKKAWALVVMRKMAAVRLAQGFQFVVQPSSPSSVSPLKSKSEAETEEALAPPPSTSAMNAEKNRSPFHRTSSFMAADDDITLTPLITGAAEVLTSTGIPVYLSMSNEIHRISYTAETIQVRRYVRRMPPTQPFDYQCLIWPKLGVGYTEQEIKFNSHGLENYGWNRLDMLVAGYEHQLHDSLRYWRTRFVVIPTTELPTATTGPLGEPLSEEEIRLYGIEKLAEQFTKARWQSPHERSTPAPAVRFLPTTLPPVDSLQDEHLMELLDQIHAAGPLRKKMKSEREIGSMTLMAIAKAMREEDGVPIKTHHWHRTPYPDSFTGFDFVSWLVREFRDVSSRSQAVEWGLKLQQQGLFEHVRGHHGFLDGHYFYRLKGEYGVASTPRRWFRTRPSEDLVTRSGFYPGSGSAMRVLSASPRKVRKRLILSQTMVIDTDPSKRSVQAENVLLHHDIIHNPATVFHFELQWIGTTARFIEEQLRQWNKAIEKYGLKLVEAYVGQISDIRDRNPFQSCFPVRLAVPPPIVPDLHHRVPEGTQTARFFEYAVLRRFGFIVDVEAADMYPETIDVVYSYRRAPFKYSQFVHRTGVAFVQVLGGAKGFLFLTNRLMGPGRMGSTLMNKNFRPAAEAERIRIEMSKFCQDKNALVEFYDATLAELGHSPEEPPPLSI</sequence>
<evidence type="ECO:0000313" key="8">
    <source>
        <dbReference type="Proteomes" id="UP001437256"/>
    </source>
</evidence>
<dbReference type="PANTHER" id="PTHR13179">
    <property type="entry name" value="DEP DOMAIN CONTAINING PROTEIN 5"/>
    <property type="match status" value="1"/>
</dbReference>
<comment type="similarity">
    <text evidence="2">Belongs to the IML1 family.</text>
</comment>
<comment type="caution">
    <text evidence="7">The sequence shown here is derived from an EMBL/GenBank/DDBJ whole genome shotgun (WGS) entry which is preliminary data.</text>
</comment>
<protein>
    <recommendedName>
        <fullName evidence="3">Vacuolar membrane-associated protein IML1</fullName>
    </recommendedName>
    <alternativeName>
        <fullName evidence="4">Vacuolar membrane-associated protein iml1</fullName>
    </alternativeName>
</protein>
<feature type="compositionally biased region" description="Polar residues" evidence="5">
    <location>
        <begin position="634"/>
        <end position="651"/>
    </location>
</feature>
<feature type="region of interest" description="Disordered" evidence="5">
    <location>
        <begin position="760"/>
        <end position="840"/>
    </location>
</feature>
<keyword evidence="8" id="KW-1185">Reference proteome</keyword>
<accession>A0ABR2ZH08</accession>
<dbReference type="SMART" id="SM00049">
    <property type="entry name" value="DEP"/>
    <property type="match status" value="1"/>
</dbReference>
<dbReference type="Pfam" id="PF12257">
    <property type="entry name" value="IML1"/>
    <property type="match status" value="1"/>
</dbReference>
<gene>
    <name evidence="7" type="primary">IML1</name>
    <name evidence="7" type="ORF">AAF712_012581</name>
</gene>
<evidence type="ECO:0000256" key="1">
    <source>
        <dbReference type="ARBA" id="ARBA00004148"/>
    </source>
</evidence>
<feature type="compositionally biased region" description="Polar residues" evidence="5">
    <location>
        <begin position="561"/>
        <end position="572"/>
    </location>
</feature>
<feature type="compositionally biased region" description="Polar residues" evidence="5">
    <location>
        <begin position="760"/>
        <end position="781"/>
    </location>
</feature>
<dbReference type="EMBL" id="JBBXMP010000167">
    <property type="protein sequence ID" value="KAL0060638.1"/>
    <property type="molecule type" value="Genomic_DNA"/>
</dbReference>
<dbReference type="InterPro" id="IPR036388">
    <property type="entry name" value="WH-like_DNA-bd_sf"/>
</dbReference>
<feature type="region of interest" description="Disordered" evidence="5">
    <location>
        <begin position="945"/>
        <end position="979"/>
    </location>
</feature>